<protein>
    <submittedName>
        <fullName evidence="2">GNAT family N-acetyltransferase</fullName>
        <ecNumber evidence="2">2.3.1.-</ecNumber>
    </submittedName>
</protein>
<dbReference type="Pfam" id="PF00583">
    <property type="entry name" value="Acetyltransf_1"/>
    <property type="match status" value="1"/>
</dbReference>
<evidence type="ECO:0000259" key="1">
    <source>
        <dbReference type="PROSITE" id="PS51186"/>
    </source>
</evidence>
<accession>A0ABV8QC10</accession>
<dbReference type="GO" id="GO:0016746">
    <property type="term" value="F:acyltransferase activity"/>
    <property type="evidence" value="ECO:0007669"/>
    <property type="project" value="UniProtKB-KW"/>
</dbReference>
<comment type="caution">
    <text evidence="2">The sequence shown here is derived from an EMBL/GenBank/DDBJ whole genome shotgun (WGS) entry which is preliminary data.</text>
</comment>
<dbReference type="EC" id="2.3.1.-" evidence="2"/>
<dbReference type="RefSeq" id="WP_390231427.1">
    <property type="nucleotide sequence ID" value="NZ_JBHSCN010000006.1"/>
</dbReference>
<reference evidence="3" key="1">
    <citation type="journal article" date="2019" name="Int. J. Syst. Evol. Microbiol.">
        <title>The Global Catalogue of Microorganisms (GCM) 10K type strain sequencing project: providing services to taxonomists for standard genome sequencing and annotation.</title>
        <authorList>
            <consortium name="The Broad Institute Genomics Platform"/>
            <consortium name="The Broad Institute Genome Sequencing Center for Infectious Disease"/>
            <person name="Wu L."/>
            <person name="Ma J."/>
        </authorList>
    </citation>
    <scope>NUCLEOTIDE SEQUENCE [LARGE SCALE GENOMIC DNA]</scope>
    <source>
        <strain evidence="3">CGMCC 1.10363</strain>
    </source>
</reference>
<dbReference type="SUPFAM" id="SSF55729">
    <property type="entry name" value="Acyl-CoA N-acyltransferases (Nat)"/>
    <property type="match status" value="2"/>
</dbReference>
<evidence type="ECO:0000313" key="2">
    <source>
        <dbReference type="EMBL" id="MFC4244874.1"/>
    </source>
</evidence>
<organism evidence="2 3">
    <name type="scientific">Gryllotalpicola reticulitermitis</name>
    <dbReference type="NCBI Taxonomy" id="1184153"/>
    <lineage>
        <taxon>Bacteria</taxon>
        <taxon>Bacillati</taxon>
        <taxon>Actinomycetota</taxon>
        <taxon>Actinomycetes</taxon>
        <taxon>Micrococcales</taxon>
        <taxon>Microbacteriaceae</taxon>
        <taxon>Gryllotalpicola</taxon>
    </lineage>
</organism>
<dbReference type="Proteomes" id="UP001595900">
    <property type="component" value="Unassembled WGS sequence"/>
</dbReference>
<keyword evidence="3" id="KW-1185">Reference proteome</keyword>
<dbReference type="Gene3D" id="3.40.630.30">
    <property type="match status" value="1"/>
</dbReference>
<evidence type="ECO:0000313" key="3">
    <source>
        <dbReference type="Proteomes" id="UP001595900"/>
    </source>
</evidence>
<gene>
    <name evidence="2" type="ORF">ACFOYW_15985</name>
</gene>
<dbReference type="EMBL" id="JBHSCN010000006">
    <property type="protein sequence ID" value="MFC4244874.1"/>
    <property type="molecule type" value="Genomic_DNA"/>
</dbReference>
<dbReference type="PROSITE" id="PS51186">
    <property type="entry name" value="GNAT"/>
    <property type="match status" value="1"/>
</dbReference>
<proteinExistence type="predicted"/>
<dbReference type="InterPro" id="IPR000182">
    <property type="entry name" value="GNAT_dom"/>
</dbReference>
<dbReference type="InterPro" id="IPR016181">
    <property type="entry name" value="Acyl_CoA_acyltransferase"/>
</dbReference>
<sequence>MIAYADVGDVAIVDDTDTMHVWILVHPDRSRRGLGTSLLQHALEFARAHGRSSLVTAVDRTDKASERWLVKNGFHPAGDLDIRRRQPRESADLLESGHVDVLPTAAFGESPEFLEIAARGTASRPLPDGTRVVVSPDEVREWYFSPTSAGRVYTVTRNKQLVAFASVQPARTAGYSVEPIWAKDSDPALTRALLREIVRDADTAGHELVIGLSPLGESGLDEAVSLYGFESVGGRVTWRRAS</sequence>
<name>A0ABV8QC10_9MICO</name>
<keyword evidence="2" id="KW-0012">Acyltransferase</keyword>
<feature type="domain" description="N-acetyltransferase" evidence="1">
    <location>
        <begin position="1"/>
        <end position="100"/>
    </location>
</feature>
<dbReference type="CDD" id="cd04301">
    <property type="entry name" value="NAT_SF"/>
    <property type="match status" value="1"/>
</dbReference>
<keyword evidence="2" id="KW-0808">Transferase</keyword>